<evidence type="ECO:0000313" key="2">
    <source>
        <dbReference type="EMBL" id="SCF09267.1"/>
    </source>
</evidence>
<proteinExistence type="predicted"/>
<evidence type="ECO:0000313" key="3">
    <source>
        <dbReference type="Proteomes" id="UP000198228"/>
    </source>
</evidence>
<dbReference type="Pfam" id="PF07690">
    <property type="entry name" value="MFS_1"/>
    <property type="match status" value="1"/>
</dbReference>
<feature type="compositionally biased region" description="Low complexity" evidence="1">
    <location>
        <begin position="180"/>
        <end position="191"/>
    </location>
</feature>
<reference evidence="2 3" key="1">
    <citation type="submission" date="2016-06" db="EMBL/GenBank/DDBJ databases">
        <authorList>
            <person name="Kjaerup R.B."/>
            <person name="Dalgaard T.S."/>
            <person name="Juul-Madsen H.R."/>
        </authorList>
    </citation>
    <scope>NUCLEOTIDE SEQUENCE [LARGE SCALE GENOMIC DNA]</scope>
    <source>
        <strain evidence="2 3">DSM 43821</strain>
    </source>
</reference>
<feature type="compositionally biased region" description="Basic and acidic residues" evidence="1">
    <location>
        <begin position="25"/>
        <end position="49"/>
    </location>
</feature>
<dbReference type="InterPro" id="IPR036259">
    <property type="entry name" value="MFS_trans_sf"/>
</dbReference>
<dbReference type="InterPro" id="IPR011701">
    <property type="entry name" value="MFS"/>
</dbReference>
<organism evidence="2 3">
    <name type="scientific">Micromonospora purpureochromogenes</name>
    <dbReference type="NCBI Taxonomy" id="47872"/>
    <lineage>
        <taxon>Bacteria</taxon>
        <taxon>Bacillati</taxon>
        <taxon>Actinomycetota</taxon>
        <taxon>Actinomycetes</taxon>
        <taxon>Micromonosporales</taxon>
        <taxon>Micromonosporaceae</taxon>
        <taxon>Micromonospora</taxon>
    </lineage>
</organism>
<protein>
    <submittedName>
        <fullName evidence="2">Major Facilitator Superfamily protein</fullName>
    </submittedName>
</protein>
<dbReference type="AlphaFoldDB" id="A0A1C4XLD2"/>
<dbReference type="GO" id="GO:0022857">
    <property type="term" value="F:transmembrane transporter activity"/>
    <property type="evidence" value="ECO:0007669"/>
    <property type="project" value="InterPro"/>
</dbReference>
<sequence length="264" mass="28235">MVDARRRTCQRAHHRGEQDSACQPARDRRKMDPGRDADRPARLPDRPEGPRPAAQQGTADVAAGGQPYRHAAQGYAGTREKGEHPPSLVPEARTGSAMGLLGTMSAVGRALGPSVGGVLAEALGWQAVFLADLPLEVGAGVGLHELGEHRSSHGSHQRARPRARRRGHALAESAGGLPRGPGLRTRRGTSAARRRDPGVTFRGSVAAGHDVDVGDGAGHPARLVRQQERHRVRDVLRAAGRWLRRVPAQSDDVFNTSRPNLPRG</sequence>
<name>A0A1C4XLD2_9ACTN</name>
<dbReference type="EMBL" id="LT607410">
    <property type="protein sequence ID" value="SCF09267.1"/>
    <property type="molecule type" value="Genomic_DNA"/>
</dbReference>
<feature type="region of interest" description="Disordered" evidence="1">
    <location>
        <begin position="1"/>
        <end position="67"/>
    </location>
</feature>
<dbReference type="SUPFAM" id="SSF103473">
    <property type="entry name" value="MFS general substrate transporter"/>
    <property type="match status" value="1"/>
</dbReference>
<gene>
    <name evidence="2" type="ORF">GA0074696_2680</name>
</gene>
<feature type="region of interest" description="Disordered" evidence="1">
    <location>
        <begin position="146"/>
        <end position="218"/>
    </location>
</feature>
<accession>A0A1C4XLD2</accession>
<evidence type="ECO:0000256" key="1">
    <source>
        <dbReference type="SAM" id="MobiDB-lite"/>
    </source>
</evidence>
<feature type="compositionally biased region" description="Basic residues" evidence="1">
    <location>
        <begin position="152"/>
        <end position="168"/>
    </location>
</feature>
<dbReference type="Gene3D" id="1.20.1720.10">
    <property type="entry name" value="Multidrug resistance protein D"/>
    <property type="match status" value="1"/>
</dbReference>
<dbReference type="Proteomes" id="UP000198228">
    <property type="component" value="Chromosome I"/>
</dbReference>
<feature type="region of interest" description="Disordered" evidence="1">
    <location>
        <begin position="74"/>
        <end position="93"/>
    </location>
</feature>